<dbReference type="EMBL" id="PFNL01000122">
    <property type="protein sequence ID" value="PIZ45810.1"/>
    <property type="molecule type" value="Genomic_DNA"/>
</dbReference>
<protein>
    <submittedName>
        <fullName evidence="2">Uncharacterized protein</fullName>
    </submittedName>
</protein>
<gene>
    <name evidence="2" type="ORF">COY32_04635</name>
</gene>
<comment type="caution">
    <text evidence="2">The sequence shown here is derived from an EMBL/GenBank/DDBJ whole genome shotgun (WGS) entry which is preliminary data.</text>
</comment>
<dbReference type="Proteomes" id="UP000228920">
    <property type="component" value="Unassembled WGS sequence"/>
</dbReference>
<evidence type="ECO:0000256" key="1">
    <source>
        <dbReference type="SAM" id="Phobius"/>
    </source>
</evidence>
<feature type="transmembrane region" description="Helical" evidence="1">
    <location>
        <begin position="81"/>
        <end position="111"/>
    </location>
</feature>
<evidence type="ECO:0000313" key="2">
    <source>
        <dbReference type="EMBL" id="PIZ45810.1"/>
    </source>
</evidence>
<feature type="transmembrane region" description="Helical" evidence="1">
    <location>
        <begin position="9"/>
        <end position="30"/>
    </location>
</feature>
<dbReference type="AlphaFoldDB" id="A0A2M7THQ5"/>
<reference evidence="3" key="1">
    <citation type="submission" date="2017-09" db="EMBL/GenBank/DDBJ databases">
        <title>Depth-based differentiation of microbial function through sediment-hosted aquifers and enrichment of novel symbionts in the deep terrestrial subsurface.</title>
        <authorList>
            <person name="Probst A.J."/>
            <person name="Ladd B."/>
            <person name="Jarett J.K."/>
            <person name="Geller-Mcgrath D.E."/>
            <person name="Sieber C.M.K."/>
            <person name="Emerson J.B."/>
            <person name="Anantharaman K."/>
            <person name="Thomas B.C."/>
            <person name="Malmstrom R."/>
            <person name="Stieglmeier M."/>
            <person name="Klingl A."/>
            <person name="Woyke T."/>
            <person name="Ryan C.M."/>
            <person name="Banfield J.F."/>
        </authorList>
    </citation>
    <scope>NUCLEOTIDE SEQUENCE [LARGE SCALE GENOMIC DNA]</scope>
</reference>
<accession>A0A2M7THQ5</accession>
<keyword evidence="1" id="KW-0472">Membrane</keyword>
<evidence type="ECO:0000313" key="3">
    <source>
        <dbReference type="Proteomes" id="UP000228920"/>
    </source>
</evidence>
<feature type="transmembrane region" description="Helical" evidence="1">
    <location>
        <begin position="36"/>
        <end position="54"/>
    </location>
</feature>
<proteinExistence type="predicted"/>
<name>A0A2M7THQ5_UNCKA</name>
<keyword evidence="1" id="KW-0812">Transmembrane</keyword>
<keyword evidence="1" id="KW-1133">Transmembrane helix</keyword>
<organism evidence="2 3">
    <name type="scientific">candidate division WWE3 bacterium CG_4_10_14_0_2_um_filter_41_14</name>
    <dbReference type="NCBI Taxonomy" id="1975072"/>
    <lineage>
        <taxon>Bacteria</taxon>
        <taxon>Katanobacteria</taxon>
    </lineage>
</organism>
<sequence>MSKRVVKRAYVYSWGTYFVFVGMLLGANRVASEQHAIWSTVSFIVCFFVVEFVVSKTKLSTEVELIRLLSDRQAPIVSRQLLAHAVVGTISNALVILSIIWGFFTVVSYFFGPLPVVL</sequence>